<dbReference type="PROSITE" id="PS01131">
    <property type="entry name" value="RRNA_A_DIMETH"/>
    <property type="match status" value="1"/>
</dbReference>
<dbReference type="InterPro" id="IPR013216">
    <property type="entry name" value="Methyltransf_11"/>
</dbReference>
<dbReference type="GO" id="GO:0000179">
    <property type="term" value="F:rRNA (adenine-N6,N6-)-dimethyltransferase activity"/>
    <property type="evidence" value="ECO:0007669"/>
    <property type="project" value="InterPro"/>
</dbReference>
<evidence type="ECO:0000256" key="2">
    <source>
        <dbReference type="ARBA" id="ARBA00022603"/>
    </source>
</evidence>
<proteinExistence type="inferred from homology"/>
<dbReference type="PANTHER" id="PTHR44942:SF4">
    <property type="entry name" value="METHYLTRANSFERASE TYPE 11 DOMAIN-CONTAINING PROTEIN"/>
    <property type="match status" value="1"/>
</dbReference>
<evidence type="ECO:0000256" key="3">
    <source>
        <dbReference type="ARBA" id="ARBA00022679"/>
    </source>
</evidence>
<dbReference type="Gene3D" id="3.40.50.150">
    <property type="entry name" value="Vaccinia Virus protein VP39"/>
    <property type="match status" value="1"/>
</dbReference>
<protein>
    <submittedName>
        <fullName evidence="5">SAM-dependent methyltransferase</fullName>
    </submittedName>
</protein>
<dbReference type="InterPro" id="IPR051052">
    <property type="entry name" value="Diverse_substrate_MTase"/>
</dbReference>
<keyword evidence="6" id="KW-1185">Reference proteome</keyword>
<dbReference type="CDD" id="cd02440">
    <property type="entry name" value="AdoMet_MTases"/>
    <property type="match status" value="1"/>
</dbReference>
<dbReference type="Proteomes" id="UP000536685">
    <property type="component" value="Unassembled WGS sequence"/>
</dbReference>
<dbReference type="InterPro" id="IPR020596">
    <property type="entry name" value="rRNA_Ade_Mease_Trfase_CS"/>
</dbReference>
<organism evidence="5 6">
    <name type="scientific">Conyzicola lurida</name>
    <dbReference type="NCBI Taxonomy" id="1172621"/>
    <lineage>
        <taxon>Bacteria</taxon>
        <taxon>Bacillati</taxon>
        <taxon>Actinomycetota</taxon>
        <taxon>Actinomycetes</taxon>
        <taxon>Micrococcales</taxon>
        <taxon>Microbacteriaceae</taxon>
        <taxon>Conyzicola</taxon>
    </lineage>
</organism>
<evidence type="ECO:0000313" key="6">
    <source>
        <dbReference type="Proteomes" id="UP000536685"/>
    </source>
</evidence>
<dbReference type="SUPFAM" id="SSF53335">
    <property type="entry name" value="S-adenosyl-L-methionine-dependent methyltransferases"/>
    <property type="match status" value="1"/>
</dbReference>
<keyword evidence="2 5" id="KW-0489">Methyltransferase</keyword>
<feature type="domain" description="Methyltransferase type 11" evidence="4">
    <location>
        <begin position="44"/>
        <end position="133"/>
    </location>
</feature>
<dbReference type="RefSeq" id="WP_184239465.1">
    <property type="nucleotide sequence ID" value="NZ_JACHMJ010000001.1"/>
</dbReference>
<dbReference type="PANTHER" id="PTHR44942">
    <property type="entry name" value="METHYLTRANSF_11 DOMAIN-CONTAINING PROTEIN"/>
    <property type="match status" value="1"/>
</dbReference>
<comment type="similarity">
    <text evidence="1">Belongs to the methyltransferase superfamily.</text>
</comment>
<comment type="caution">
    <text evidence="5">The sequence shown here is derived from an EMBL/GenBank/DDBJ whole genome shotgun (WGS) entry which is preliminary data.</text>
</comment>
<keyword evidence="3 5" id="KW-0808">Transferase</keyword>
<name>A0A841ALL6_9MICO</name>
<dbReference type="AlphaFoldDB" id="A0A841ALL6"/>
<sequence length="249" mass="27094">MTRDAEHALSFGNAVGDYEKGRPSYPREAVDWIVAQTDEPHDAVDVGAGTGKFTASLVARGLAVSAVEPDPAMLARLASNHPSVVSLAGSAEQLPLDDTSADLVTFAQSWHWVDVPAASAEVARVLRPGGALALVWNIRDPEVDWVRQLGEVMGESKAEQYNSHEPSVAEPLALAEFAEFRWENPLSREELFAMVASRSYVITMEVADREALLARLGELLDTHPETAGLTEYRMPYLTRVTIARAARAD</sequence>
<evidence type="ECO:0000256" key="1">
    <source>
        <dbReference type="ARBA" id="ARBA00008361"/>
    </source>
</evidence>
<accession>A0A841ALL6</accession>
<dbReference type="Pfam" id="PF08241">
    <property type="entry name" value="Methyltransf_11"/>
    <property type="match status" value="1"/>
</dbReference>
<reference evidence="5 6" key="1">
    <citation type="submission" date="2020-08" db="EMBL/GenBank/DDBJ databases">
        <title>Sequencing the genomes of 1000 actinobacteria strains.</title>
        <authorList>
            <person name="Klenk H.-P."/>
        </authorList>
    </citation>
    <scope>NUCLEOTIDE SEQUENCE [LARGE SCALE GENOMIC DNA]</scope>
    <source>
        <strain evidence="5 6">DSM 105784</strain>
    </source>
</reference>
<gene>
    <name evidence="5" type="ORF">HD599_003203</name>
</gene>
<dbReference type="InterPro" id="IPR029063">
    <property type="entry name" value="SAM-dependent_MTases_sf"/>
</dbReference>
<evidence type="ECO:0000313" key="5">
    <source>
        <dbReference type="EMBL" id="MBB5844880.1"/>
    </source>
</evidence>
<evidence type="ECO:0000259" key="4">
    <source>
        <dbReference type="Pfam" id="PF08241"/>
    </source>
</evidence>
<dbReference type="EMBL" id="JACHMJ010000001">
    <property type="protein sequence ID" value="MBB5844880.1"/>
    <property type="molecule type" value="Genomic_DNA"/>
</dbReference>